<evidence type="ECO:0000256" key="4">
    <source>
        <dbReference type="ARBA" id="ARBA00022729"/>
    </source>
</evidence>
<keyword evidence="4 8" id="KW-0732">Signal</keyword>
<comment type="similarity">
    <text evidence="2">Belongs to the 'GDSL' lipolytic enzyme family.</text>
</comment>
<dbReference type="SUPFAM" id="SSF52266">
    <property type="entry name" value="SGNH hydrolase"/>
    <property type="match status" value="1"/>
</dbReference>
<dbReference type="GO" id="GO:0016788">
    <property type="term" value="F:hydrolase activity, acting on ester bonds"/>
    <property type="evidence" value="ECO:0007669"/>
    <property type="project" value="InterPro"/>
</dbReference>
<evidence type="ECO:0000313" key="9">
    <source>
        <dbReference type="EMBL" id="KAF7141174.1"/>
    </source>
</evidence>
<comment type="caution">
    <text evidence="9">The sequence shown here is derived from an EMBL/GenBank/DDBJ whole genome shotgun (WGS) entry which is preliminary data.</text>
</comment>
<gene>
    <name evidence="9" type="ORF">RHSIM_Rhsim06G0179900</name>
</gene>
<dbReference type="Proteomes" id="UP000626092">
    <property type="component" value="Unassembled WGS sequence"/>
</dbReference>
<dbReference type="InterPro" id="IPR051238">
    <property type="entry name" value="GDSL_esterase/lipase"/>
</dbReference>
<dbReference type="InterPro" id="IPR036514">
    <property type="entry name" value="SGNH_hydro_sf"/>
</dbReference>
<evidence type="ECO:0000256" key="3">
    <source>
        <dbReference type="ARBA" id="ARBA00022525"/>
    </source>
</evidence>
<evidence type="ECO:0000256" key="2">
    <source>
        <dbReference type="ARBA" id="ARBA00008668"/>
    </source>
</evidence>
<feature type="signal peptide" evidence="8">
    <location>
        <begin position="1"/>
        <end position="25"/>
    </location>
</feature>
<evidence type="ECO:0000256" key="7">
    <source>
        <dbReference type="ARBA" id="ARBA00023098"/>
    </source>
</evidence>
<dbReference type="EMBL" id="WJXA01000006">
    <property type="protein sequence ID" value="KAF7141174.1"/>
    <property type="molecule type" value="Genomic_DNA"/>
</dbReference>
<accession>A0A834GS22</accession>
<evidence type="ECO:0008006" key="11">
    <source>
        <dbReference type="Google" id="ProtNLM"/>
    </source>
</evidence>
<dbReference type="AlphaFoldDB" id="A0A834GS22"/>
<dbReference type="GO" id="GO:0005576">
    <property type="term" value="C:extracellular region"/>
    <property type="evidence" value="ECO:0007669"/>
    <property type="project" value="UniProtKB-SubCell"/>
</dbReference>
<dbReference type="Pfam" id="PF00657">
    <property type="entry name" value="Lipase_GDSL"/>
    <property type="match status" value="1"/>
</dbReference>
<comment type="subcellular location">
    <subcellularLocation>
        <location evidence="1">Secreted</location>
    </subcellularLocation>
</comment>
<protein>
    <recommendedName>
        <fullName evidence="11">GDSL esterase/lipase</fullName>
    </recommendedName>
</protein>
<name>A0A834GS22_RHOSS</name>
<evidence type="ECO:0000256" key="6">
    <source>
        <dbReference type="ARBA" id="ARBA00022963"/>
    </source>
</evidence>
<keyword evidence="3" id="KW-0964">Secreted</keyword>
<evidence type="ECO:0000313" key="10">
    <source>
        <dbReference type="Proteomes" id="UP000626092"/>
    </source>
</evidence>
<keyword evidence="6" id="KW-0442">Lipid degradation</keyword>
<sequence length="336" mass="37259">MAVSTQQKLALLLLHIFLINASAKAQSINVKLAPALYVFGDSTVDGGNRLPPNPTYGMDLNSSVPPRWSNGLNIADFLVAGGSTTGVNYGSAGCGILPQTGQPINENGSCWSFDNQILFFNRTVSDNLTTLFRNEDLVQHLKNSVFLLSFGINDYVFNYLKPTYNGSLAALEPDVFAKYLLNELSFRLTILHGLGGRKFVVNNIWPLGCTPGFSTRQPDGENCCDEKINQVLIPYNNSLPQMLMKLEGTLPGFLFSSWDDFQFIADLKMNEAQYGITHVMGRCLSDSYWGTPCRDRDQYVYFDDTHTTQAANFIFALNCFNGTLCSPRNVFKLVGM</sequence>
<evidence type="ECO:0000256" key="5">
    <source>
        <dbReference type="ARBA" id="ARBA00022801"/>
    </source>
</evidence>
<organism evidence="9 10">
    <name type="scientific">Rhododendron simsii</name>
    <name type="common">Sims's rhododendron</name>
    <dbReference type="NCBI Taxonomy" id="118357"/>
    <lineage>
        <taxon>Eukaryota</taxon>
        <taxon>Viridiplantae</taxon>
        <taxon>Streptophyta</taxon>
        <taxon>Embryophyta</taxon>
        <taxon>Tracheophyta</taxon>
        <taxon>Spermatophyta</taxon>
        <taxon>Magnoliopsida</taxon>
        <taxon>eudicotyledons</taxon>
        <taxon>Gunneridae</taxon>
        <taxon>Pentapetalae</taxon>
        <taxon>asterids</taxon>
        <taxon>Ericales</taxon>
        <taxon>Ericaceae</taxon>
        <taxon>Ericoideae</taxon>
        <taxon>Rhodoreae</taxon>
        <taxon>Rhododendron</taxon>
    </lineage>
</organism>
<dbReference type="PANTHER" id="PTHR45650">
    <property type="entry name" value="GDSL-LIKE LIPASE/ACYLHYDROLASE-RELATED"/>
    <property type="match status" value="1"/>
</dbReference>
<evidence type="ECO:0000256" key="8">
    <source>
        <dbReference type="SAM" id="SignalP"/>
    </source>
</evidence>
<feature type="chain" id="PRO_5032910837" description="GDSL esterase/lipase" evidence="8">
    <location>
        <begin position="26"/>
        <end position="336"/>
    </location>
</feature>
<dbReference type="Gene3D" id="3.40.50.1110">
    <property type="entry name" value="SGNH hydrolase"/>
    <property type="match status" value="1"/>
</dbReference>
<dbReference type="PANTHER" id="PTHR45650:SF14">
    <property type="entry name" value="GDSL ESTERASE_LIPASE 7-LIKE"/>
    <property type="match status" value="1"/>
</dbReference>
<dbReference type="GO" id="GO:0016042">
    <property type="term" value="P:lipid catabolic process"/>
    <property type="evidence" value="ECO:0007669"/>
    <property type="project" value="UniProtKB-KW"/>
</dbReference>
<reference evidence="9" key="1">
    <citation type="submission" date="2019-11" db="EMBL/GenBank/DDBJ databases">
        <authorList>
            <person name="Liu Y."/>
            <person name="Hou J."/>
            <person name="Li T.-Q."/>
            <person name="Guan C.-H."/>
            <person name="Wu X."/>
            <person name="Wu H.-Z."/>
            <person name="Ling F."/>
            <person name="Zhang R."/>
            <person name="Shi X.-G."/>
            <person name="Ren J.-P."/>
            <person name="Chen E.-F."/>
            <person name="Sun J.-M."/>
        </authorList>
    </citation>
    <scope>NUCLEOTIDE SEQUENCE</scope>
    <source>
        <strain evidence="9">Adult_tree_wgs_1</strain>
        <tissue evidence="9">Leaves</tissue>
    </source>
</reference>
<keyword evidence="7" id="KW-0443">Lipid metabolism</keyword>
<proteinExistence type="inferred from homology"/>
<dbReference type="OrthoDB" id="1608148at2759"/>
<evidence type="ECO:0000256" key="1">
    <source>
        <dbReference type="ARBA" id="ARBA00004613"/>
    </source>
</evidence>
<dbReference type="InterPro" id="IPR001087">
    <property type="entry name" value="GDSL"/>
</dbReference>
<keyword evidence="10" id="KW-1185">Reference proteome</keyword>
<keyword evidence="5" id="KW-0378">Hydrolase</keyword>